<evidence type="ECO:0000256" key="6">
    <source>
        <dbReference type="SAM" id="Phobius"/>
    </source>
</evidence>
<keyword evidence="3 6" id="KW-0812">Transmembrane</keyword>
<dbReference type="RefSeq" id="WP_125983427.1">
    <property type="nucleotide sequence ID" value="NZ_NGJS01000004.1"/>
</dbReference>
<comment type="caution">
    <text evidence="7">The sequence shown here is derived from an EMBL/GenBank/DDBJ whole genome shotgun (WGS) entry which is preliminary data.</text>
</comment>
<feature type="transmembrane region" description="Helical" evidence="6">
    <location>
        <begin position="56"/>
        <end position="75"/>
    </location>
</feature>
<feature type="transmembrane region" description="Helical" evidence="6">
    <location>
        <begin position="82"/>
        <end position="104"/>
    </location>
</feature>
<keyword evidence="5 6" id="KW-0472">Membrane</keyword>
<protein>
    <recommendedName>
        <fullName evidence="9">Cobalt ABC transporter permease</fullName>
    </recommendedName>
</protein>
<evidence type="ECO:0000313" key="7">
    <source>
        <dbReference type="EMBL" id="RST99487.1"/>
    </source>
</evidence>
<name>A0A429ZZP1_9ENTE</name>
<reference evidence="7 8" key="1">
    <citation type="submission" date="2017-05" db="EMBL/GenBank/DDBJ databases">
        <title>Vagococcus spp. assemblies.</title>
        <authorList>
            <person name="Gulvik C.A."/>
        </authorList>
    </citation>
    <scope>NUCLEOTIDE SEQUENCE [LARGE SCALE GENOMIC DNA]</scope>
    <source>
        <strain evidence="7 8">SS1995</strain>
    </source>
</reference>
<dbReference type="Proteomes" id="UP000287857">
    <property type="component" value="Unassembled WGS sequence"/>
</dbReference>
<dbReference type="PANTHER" id="PTHR34857:SF2">
    <property type="entry name" value="SLL0384 PROTEIN"/>
    <property type="match status" value="1"/>
</dbReference>
<gene>
    <name evidence="7" type="ORF">CBF37_03955</name>
</gene>
<evidence type="ECO:0000256" key="3">
    <source>
        <dbReference type="ARBA" id="ARBA00022692"/>
    </source>
</evidence>
<keyword evidence="4 6" id="KW-1133">Transmembrane helix</keyword>
<dbReference type="GO" id="GO:0005886">
    <property type="term" value="C:plasma membrane"/>
    <property type="evidence" value="ECO:0007669"/>
    <property type="project" value="UniProtKB-ARBA"/>
</dbReference>
<sequence>MKKQVMLAFDPRSKLVTIIVAGLLLMFRVDWQVEISFVIYLSVLLYLNNQFKKAIVLLMTYVILLVLNQFVVTTINGPITAFLSFLLIAYQLLLPPVMASIFAASNTSINQWSAALKKCHVPNFIVIPFIVVCRFFPTFLEDMKQIRQAMKFRGIGLTRFGLIRHPIQTFEYIFVPLLMSIEKTSLDVSAAAIIRGLGSGHRQTSIQPVSWQLQDTGLVIGTVLFLIVGVVI</sequence>
<evidence type="ECO:0000256" key="2">
    <source>
        <dbReference type="ARBA" id="ARBA00022475"/>
    </source>
</evidence>
<proteinExistence type="predicted"/>
<dbReference type="OrthoDB" id="3730291at2"/>
<dbReference type="EMBL" id="NGJS01000004">
    <property type="protein sequence ID" value="RST99487.1"/>
    <property type="molecule type" value="Genomic_DNA"/>
</dbReference>
<organism evidence="7 8">
    <name type="scientific">Vagococcus vulneris</name>
    <dbReference type="NCBI Taxonomy" id="1977869"/>
    <lineage>
        <taxon>Bacteria</taxon>
        <taxon>Bacillati</taxon>
        <taxon>Bacillota</taxon>
        <taxon>Bacilli</taxon>
        <taxon>Lactobacillales</taxon>
        <taxon>Enterococcaceae</taxon>
        <taxon>Vagococcus</taxon>
    </lineage>
</organism>
<evidence type="ECO:0008006" key="9">
    <source>
        <dbReference type="Google" id="ProtNLM"/>
    </source>
</evidence>
<evidence type="ECO:0000256" key="1">
    <source>
        <dbReference type="ARBA" id="ARBA00004141"/>
    </source>
</evidence>
<comment type="subcellular location">
    <subcellularLocation>
        <location evidence="1">Membrane</location>
        <topology evidence="1">Multi-pass membrane protein</topology>
    </subcellularLocation>
</comment>
<dbReference type="Pfam" id="PF02361">
    <property type="entry name" value="CbiQ"/>
    <property type="match status" value="1"/>
</dbReference>
<evidence type="ECO:0000256" key="4">
    <source>
        <dbReference type="ARBA" id="ARBA00022989"/>
    </source>
</evidence>
<dbReference type="PANTHER" id="PTHR34857">
    <property type="entry name" value="SLL0384 PROTEIN"/>
    <property type="match status" value="1"/>
</dbReference>
<keyword evidence="8" id="KW-1185">Reference proteome</keyword>
<evidence type="ECO:0000256" key="5">
    <source>
        <dbReference type="ARBA" id="ARBA00023136"/>
    </source>
</evidence>
<keyword evidence="2" id="KW-1003">Cell membrane</keyword>
<dbReference type="AlphaFoldDB" id="A0A429ZZP1"/>
<feature type="transmembrane region" description="Helical" evidence="6">
    <location>
        <begin position="124"/>
        <end position="140"/>
    </location>
</feature>
<evidence type="ECO:0000313" key="8">
    <source>
        <dbReference type="Proteomes" id="UP000287857"/>
    </source>
</evidence>
<accession>A0A429ZZP1</accession>
<dbReference type="InterPro" id="IPR003339">
    <property type="entry name" value="ABC/ECF_trnsptr_transmembrane"/>
</dbReference>
<dbReference type="InterPro" id="IPR051611">
    <property type="entry name" value="ECF_transporter_component"/>
</dbReference>
<dbReference type="CDD" id="cd16914">
    <property type="entry name" value="EcfT"/>
    <property type="match status" value="1"/>
</dbReference>